<evidence type="ECO:0000313" key="6">
    <source>
        <dbReference type="EMBL" id="XBO38578.1"/>
    </source>
</evidence>
<evidence type="ECO:0000259" key="5">
    <source>
        <dbReference type="PROSITE" id="PS51464"/>
    </source>
</evidence>
<proteinExistence type="predicted"/>
<gene>
    <name evidence="6" type="ORF">ABEG18_23245</name>
</gene>
<dbReference type="InterPro" id="IPR047640">
    <property type="entry name" value="RpiR-like"/>
</dbReference>
<dbReference type="EMBL" id="CP157484">
    <property type="protein sequence ID" value="XBO38578.1"/>
    <property type="molecule type" value="Genomic_DNA"/>
</dbReference>
<dbReference type="PANTHER" id="PTHR30514:SF20">
    <property type="entry name" value="TRANSCRIPTIONAL REGULATOR"/>
    <property type="match status" value="1"/>
</dbReference>
<name>A0AAU7JDX6_9HYPH</name>
<organism evidence="6">
    <name type="scientific">Alsobacter sp. KACC 23698</name>
    <dbReference type="NCBI Taxonomy" id="3149229"/>
    <lineage>
        <taxon>Bacteria</taxon>
        <taxon>Pseudomonadati</taxon>
        <taxon>Pseudomonadota</taxon>
        <taxon>Alphaproteobacteria</taxon>
        <taxon>Hyphomicrobiales</taxon>
        <taxon>Alsobacteraceae</taxon>
        <taxon>Alsobacter</taxon>
    </lineage>
</organism>
<dbReference type="InterPro" id="IPR009057">
    <property type="entry name" value="Homeodomain-like_sf"/>
</dbReference>
<dbReference type="RefSeq" id="WP_406855417.1">
    <property type="nucleotide sequence ID" value="NZ_CP157484.1"/>
</dbReference>
<dbReference type="GO" id="GO:0003700">
    <property type="term" value="F:DNA-binding transcription factor activity"/>
    <property type="evidence" value="ECO:0007669"/>
    <property type="project" value="InterPro"/>
</dbReference>
<dbReference type="SUPFAM" id="SSF53697">
    <property type="entry name" value="SIS domain"/>
    <property type="match status" value="1"/>
</dbReference>
<keyword evidence="2" id="KW-0238">DNA-binding</keyword>
<dbReference type="Gene3D" id="3.40.50.10490">
    <property type="entry name" value="Glucose-6-phosphate isomerase like protein, domain 1"/>
    <property type="match status" value="1"/>
</dbReference>
<dbReference type="CDD" id="cd05013">
    <property type="entry name" value="SIS_RpiR"/>
    <property type="match status" value="1"/>
</dbReference>
<dbReference type="Pfam" id="PF01418">
    <property type="entry name" value="HTH_6"/>
    <property type="match status" value="1"/>
</dbReference>
<dbReference type="InterPro" id="IPR035472">
    <property type="entry name" value="RpiR-like_SIS"/>
</dbReference>
<dbReference type="InterPro" id="IPR000281">
    <property type="entry name" value="HTH_RpiR"/>
</dbReference>
<feature type="domain" description="HTH rpiR-type" evidence="4">
    <location>
        <begin position="10"/>
        <end position="86"/>
    </location>
</feature>
<dbReference type="AlphaFoldDB" id="A0AAU7JDX6"/>
<evidence type="ECO:0000256" key="2">
    <source>
        <dbReference type="ARBA" id="ARBA00023125"/>
    </source>
</evidence>
<keyword evidence="3" id="KW-0804">Transcription</keyword>
<dbReference type="GO" id="GO:0097367">
    <property type="term" value="F:carbohydrate derivative binding"/>
    <property type="evidence" value="ECO:0007669"/>
    <property type="project" value="InterPro"/>
</dbReference>
<dbReference type="GO" id="GO:0003677">
    <property type="term" value="F:DNA binding"/>
    <property type="evidence" value="ECO:0007669"/>
    <property type="project" value="UniProtKB-KW"/>
</dbReference>
<protein>
    <submittedName>
        <fullName evidence="6">MurR/RpiR family transcriptional regulator</fullName>
    </submittedName>
</protein>
<feature type="domain" description="SIS" evidence="5">
    <location>
        <begin position="137"/>
        <end position="275"/>
    </location>
</feature>
<dbReference type="InterPro" id="IPR001347">
    <property type="entry name" value="SIS_dom"/>
</dbReference>
<dbReference type="PROSITE" id="PS51071">
    <property type="entry name" value="HTH_RPIR"/>
    <property type="match status" value="1"/>
</dbReference>
<dbReference type="Pfam" id="PF01380">
    <property type="entry name" value="SIS"/>
    <property type="match status" value="1"/>
</dbReference>
<sequence length="280" mass="30343">MQPDAPRDFDSLKTVLMARRGELPARLQQVAEFAVSHPDELAFGTAASIAQLARVQPSTLVRFAKAVGYSGFSDLQSVFRHRLRDRWPDYGERLQSLHDVKPAAGDPMGLLLGFAETAAASLQRVRQTISGQDLETAIDILGSAETIYLVGLRRAFPVAAYLAYALPKLGIRSVLIDNVAHLGADQLSHSGPRDALVAISFSPYTPATIELTRAAAGRGVPVVALTDSPFSPLTEQAAVWFEIIEADYAAFRSMSATFCLAMTLAVAVGERRDETRSRRS</sequence>
<evidence type="ECO:0000256" key="3">
    <source>
        <dbReference type="ARBA" id="ARBA00023163"/>
    </source>
</evidence>
<reference evidence="6" key="1">
    <citation type="submission" date="2024-05" db="EMBL/GenBank/DDBJ databases">
        <authorList>
            <person name="Kim S."/>
            <person name="Heo J."/>
            <person name="Choi H."/>
            <person name="Choi Y."/>
            <person name="Kwon S.-W."/>
            <person name="Kim Y."/>
        </authorList>
    </citation>
    <scope>NUCLEOTIDE SEQUENCE</scope>
    <source>
        <strain evidence="6">KACC 23698</strain>
    </source>
</reference>
<evidence type="ECO:0000256" key="1">
    <source>
        <dbReference type="ARBA" id="ARBA00023015"/>
    </source>
</evidence>
<dbReference type="SUPFAM" id="SSF46689">
    <property type="entry name" value="Homeodomain-like"/>
    <property type="match status" value="1"/>
</dbReference>
<dbReference type="InterPro" id="IPR046348">
    <property type="entry name" value="SIS_dom_sf"/>
</dbReference>
<dbReference type="PANTHER" id="PTHR30514">
    <property type="entry name" value="GLUCOKINASE"/>
    <property type="match status" value="1"/>
</dbReference>
<keyword evidence="1" id="KW-0805">Transcription regulation</keyword>
<dbReference type="PROSITE" id="PS51464">
    <property type="entry name" value="SIS"/>
    <property type="match status" value="1"/>
</dbReference>
<accession>A0AAU7JDX6</accession>
<dbReference type="Gene3D" id="1.10.10.10">
    <property type="entry name" value="Winged helix-like DNA-binding domain superfamily/Winged helix DNA-binding domain"/>
    <property type="match status" value="1"/>
</dbReference>
<dbReference type="InterPro" id="IPR036388">
    <property type="entry name" value="WH-like_DNA-bd_sf"/>
</dbReference>
<dbReference type="GO" id="GO:1901135">
    <property type="term" value="P:carbohydrate derivative metabolic process"/>
    <property type="evidence" value="ECO:0007669"/>
    <property type="project" value="InterPro"/>
</dbReference>
<evidence type="ECO:0000259" key="4">
    <source>
        <dbReference type="PROSITE" id="PS51071"/>
    </source>
</evidence>